<evidence type="ECO:0000313" key="1">
    <source>
        <dbReference type="EMBL" id="KGF49560.1"/>
    </source>
</evidence>
<organism evidence="1 2">
    <name type="scientific">Prevotella disiens DNF00882</name>
    <dbReference type="NCBI Taxonomy" id="1401075"/>
    <lineage>
        <taxon>Bacteria</taxon>
        <taxon>Pseudomonadati</taxon>
        <taxon>Bacteroidota</taxon>
        <taxon>Bacteroidia</taxon>
        <taxon>Bacteroidales</taxon>
        <taxon>Prevotellaceae</taxon>
        <taxon>Prevotella</taxon>
    </lineage>
</organism>
<evidence type="ECO:0000313" key="2">
    <source>
        <dbReference type="Proteomes" id="UP000029538"/>
    </source>
</evidence>
<proteinExistence type="predicted"/>
<dbReference type="Proteomes" id="UP000029538">
    <property type="component" value="Unassembled WGS sequence"/>
</dbReference>
<protein>
    <submittedName>
        <fullName evidence="1">Endoribonuclease VapD</fullName>
    </submittedName>
</protein>
<gene>
    <name evidence="1" type="ORF">HMPREF0654_04685</name>
</gene>
<reference evidence="1 2" key="1">
    <citation type="submission" date="2014-07" db="EMBL/GenBank/DDBJ databases">
        <authorList>
            <person name="McCorrison J."/>
            <person name="Sanka R."/>
            <person name="Torralba M."/>
            <person name="Gillis M."/>
            <person name="Haft D.H."/>
            <person name="Methe B."/>
            <person name="Sutton G."/>
            <person name="Nelson K.E."/>
        </authorList>
    </citation>
    <scope>NUCLEOTIDE SEQUENCE [LARGE SCALE GENOMIC DNA]</scope>
    <source>
        <strain evidence="1 2">DNF00882</strain>
    </source>
</reference>
<dbReference type="GO" id="GO:0016787">
    <property type="term" value="F:hydrolase activity"/>
    <property type="evidence" value="ECO:0007669"/>
    <property type="project" value="UniProtKB-KW"/>
</dbReference>
<dbReference type="GO" id="GO:0004518">
    <property type="term" value="F:nuclease activity"/>
    <property type="evidence" value="ECO:0007669"/>
    <property type="project" value="UniProtKB-KW"/>
</dbReference>
<name>A0A096AS29_9BACT</name>
<dbReference type="RefSeq" id="WP_036882931.1">
    <property type="nucleotide sequence ID" value="NZ_JRNR01000036.1"/>
</dbReference>
<dbReference type="AlphaFoldDB" id="A0A096AS29"/>
<accession>A0A096AS29</accession>
<sequence>MYALSFDMTIAELQKHYGKNYNRAYFEIKNILKDNGFTWVQGSTYLIESDDLAILFKVIKQLSKIEWFKKSVRDLRGFKVACYQHALY</sequence>
<comment type="caution">
    <text evidence="1">The sequence shown here is derived from an EMBL/GenBank/DDBJ whole genome shotgun (WGS) entry which is preliminary data.</text>
</comment>
<dbReference type="Gene3D" id="3.30.70.240">
    <property type="match status" value="1"/>
</dbReference>
<dbReference type="EMBL" id="JRNR01000036">
    <property type="protein sequence ID" value="KGF49560.1"/>
    <property type="molecule type" value="Genomic_DNA"/>
</dbReference>